<feature type="region of interest" description="Disordered" evidence="1">
    <location>
        <begin position="125"/>
        <end position="160"/>
    </location>
</feature>
<dbReference type="RefSeq" id="WP_091294017.1">
    <property type="nucleotide sequence ID" value="NZ_FNON01000006.1"/>
</dbReference>
<evidence type="ECO:0000256" key="1">
    <source>
        <dbReference type="SAM" id="MobiDB-lite"/>
    </source>
</evidence>
<name>A0A1H3M2A2_9PSEU</name>
<feature type="compositionally biased region" description="Low complexity" evidence="1">
    <location>
        <begin position="126"/>
        <end position="136"/>
    </location>
</feature>
<sequence>MRTKIIAGTAACLLSLTAGTAFATDTTQPPAGPENSASAKVWVSQRAGLPGAIVQVHGTCTDSHLYAFGSSAMEIRYQRPSVNGVHNYVGYVKDVEPGVYKVWLNCHLPGTEPKFVRASTTFRVLPKSSSTPTTPSKKPEPAKQVVKVPKGAPQTGGGAA</sequence>
<protein>
    <submittedName>
        <fullName evidence="3">Uncharacterized protein</fullName>
    </submittedName>
</protein>
<gene>
    <name evidence="3" type="ORF">SAMN05421504_106464</name>
</gene>
<dbReference type="STRING" id="589385.SAMN05421504_106464"/>
<feature type="signal peptide" evidence="2">
    <location>
        <begin position="1"/>
        <end position="23"/>
    </location>
</feature>
<keyword evidence="4" id="KW-1185">Reference proteome</keyword>
<dbReference type="Proteomes" id="UP000199515">
    <property type="component" value="Unassembled WGS sequence"/>
</dbReference>
<dbReference type="EMBL" id="FNON01000006">
    <property type="protein sequence ID" value="SDY70840.1"/>
    <property type="molecule type" value="Genomic_DNA"/>
</dbReference>
<accession>A0A1H3M2A2</accession>
<reference evidence="3 4" key="1">
    <citation type="submission" date="2016-10" db="EMBL/GenBank/DDBJ databases">
        <authorList>
            <person name="de Groot N.N."/>
        </authorList>
    </citation>
    <scope>NUCLEOTIDE SEQUENCE [LARGE SCALE GENOMIC DNA]</scope>
    <source>
        <strain evidence="3 4">CPCC 202699</strain>
    </source>
</reference>
<evidence type="ECO:0000256" key="2">
    <source>
        <dbReference type="SAM" id="SignalP"/>
    </source>
</evidence>
<feature type="chain" id="PRO_5011530157" evidence="2">
    <location>
        <begin position="24"/>
        <end position="160"/>
    </location>
</feature>
<dbReference type="AlphaFoldDB" id="A0A1H3M2A2"/>
<proteinExistence type="predicted"/>
<organism evidence="3 4">
    <name type="scientific">Amycolatopsis xylanica</name>
    <dbReference type="NCBI Taxonomy" id="589385"/>
    <lineage>
        <taxon>Bacteria</taxon>
        <taxon>Bacillati</taxon>
        <taxon>Actinomycetota</taxon>
        <taxon>Actinomycetes</taxon>
        <taxon>Pseudonocardiales</taxon>
        <taxon>Pseudonocardiaceae</taxon>
        <taxon>Amycolatopsis</taxon>
    </lineage>
</organism>
<evidence type="ECO:0000313" key="4">
    <source>
        <dbReference type="Proteomes" id="UP000199515"/>
    </source>
</evidence>
<keyword evidence="2" id="KW-0732">Signal</keyword>
<evidence type="ECO:0000313" key="3">
    <source>
        <dbReference type="EMBL" id="SDY70840.1"/>
    </source>
</evidence>
<dbReference type="OrthoDB" id="3629550at2"/>